<evidence type="ECO:0000313" key="4">
    <source>
        <dbReference type="Proteomes" id="UP000031364"/>
    </source>
</evidence>
<feature type="domain" description="Glycosyl transferase family 28 C-terminal" evidence="2">
    <location>
        <begin position="228"/>
        <end position="282"/>
    </location>
</feature>
<dbReference type="PANTHER" id="PTHR21015:SF22">
    <property type="entry name" value="GLYCOSYLTRANSFERASE"/>
    <property type="match status" value="1"/>
</dbReference>
<dbReference type="Gene3D" id="3.40.50.2000">
    <property type="entry name" value="Glycogen Phosphorylase B"/>
    <property type="match status" value="1"/>
</dbReference>
<accession>A0ABR4ZG65</accession>
<comment type="caution">
    <text evidence="3">The sequence shown here is derived from an EMBL/GenBank/DDBJ whole genome shotgun (WGS) entry which is preliminary data.</text>
</comment>
<gene>
    <name evidence="3" type="ORF">FG87_15200</name>
</gene>
<dbReference type="Proteomes" id="UP000031364">
    <property type="component" value="Unassembled WGS sequence"/>
</dbReference>
<dbReference type="InterPro" id="IPR007235">
    <property type="entry name" value="Glyco_trans_28_C"/>
</dbReference>
<evidence type="ECO:0000256" key="1">
    <source>
        <dbReference type="ARBA" id="ARBA00022679"/>
    </source>
</evidence>
<name>A0ABR4ZG65_9NOCA</name>
<evidence type="ECO:0000313" key="3">
    <source>
        <dbReference type="EMBL" id="KIA64300.1"/>
    </source>
</evidence>
<protein>
    <recommendedName>
        <fullName evidence="2">Glycosyl transferase family 28 C-terminal domain-containing protein</fullName>
    </recommendedName>
</protein>
<dbReference type="EMBL" id="JNFP01000015">
    <property type="protein sequence ID" value="KIA64300.1"/>
    <property type="molecule type" value="Genomic_DNA"/>
</dbReference>
<dbReference type="Pfam" id="PF04101">
    <property type="entry name" value="Glyco_tran_28_C"/>
    <property type="match status" value="1"/>
</dbReference>
<keyword evidence="4" id="KW-1185">Reference proteome</keyword>
<keyword evidence="1" id="KW-0808">Transferase</keyword>
<sequence length="333" mass="35266">MIGYYIHHHGAGHLTRARTICAELATPVTALTSLSVADPVFADSVRLPPDDAAPAVLDPTASGRLHWVPKTDAGLRDRMARIANWIATERPAALVVDVSVEVALLARLHGVPVVAMVLPGTRVDAPHNLVHDLADALLATWPQARYDPPWLRAYADKTHYVGGVSRFAGQPPPARRGSADRPTVLVLAGAGGSRFTAATIRECAAMHPQYRWRTAGLGDWVDDPWPLLCDADVVVAHAGQGAVADIAAAAKPAVLIPADRPFGEQHATATALATAGLAVVADAWPAPDRWPALIEAARRTNAGRWREWRTDGAAARAAAVIDRVARSATRAAA</sequence>
<proteinExistence type="predicted"/>
<evidence type="ECO:0000259" key="2">
    <source>
        <dbReference type="Pfam" id="PF04101"/>
    </source>
</evidence>
<reference evidence="3 4" key="1">
    <citation type="journal article" date="2014" name="Int. J. Syst. Evol. Microbiol.">
        <title>Nocardia vulneris sp. nov., isolated from wounds of human patients in North America.</title>
        <authorList>
            <person name="Lasker B.A."/>
            <person name="Bell M."/>
            <person name="Klenk H.P."/>
            <person name="Sproer C."/>
            <person name="Schumann C."/>
            <person name="Schumann P."/>
            <person name="Brown J.M."/>
        </authorList>
    </citation>
    <scope>NUCLEOTIDE SEQUENCE [LARGE SCALE GENOMIC DNA]</scope>
    <source>
        <strain evidence="3 4">W9851</strain>
    </source>
</reference>
<dbReference type="RefSeq" id="WP_043670300.1">
    <property type="nucleotide sequence ID" value="NZ_BDCI01000017.1"/>
</dbReference>
<organism evidence="3 4">
    <name type="scientific">Nocardia vulneris</name>
    <dbReference type="NCBI Taxonomy" id="1141657"/>
    <lineage>
        <taxon>Bacteria</taxon>
        <taxon>Bacillati</taxon>
        <taxon>Actinomycetota</taxon>
        <taxon>Actinomycetes</taxon>
        <taxon>Mycobacteriales</taxon>
        <taxon>Nocardiaceae</taxon>
        <taxon>Nocardia</taxon>
    </lineage>
</organism>
<dbReference type="SUPFAM" id="SSF53756">
    <property type="entry name" value="UDP-Glycosyltransferase/glycogen phosphorylase"/>
    <property type="match status" value="1"/>
</dbReference>
<dbReference type="PANTHER" id="PTHR21015">
    <property type="entry name" value="UDP-N-ACETYLGLUCOSAMINE--N-ACETYLMURAMYL-(PENTAPEPTIDE) PYROPHOSPHORYL-UNDECAPRENOL N-ACETYLGLUCOSAMINE TRANSFERASE 1"/>
    <property type="match status" value="1"/>
</dbReference>